<organism evidence="1">
    <name type="scientific">Tanacetum cinerariifolium</name>
    <name type="common">Dalmatian daisy</name>
    <name type="synonym">Chrysanthemum cinerariifolium</name>
    <dbReference type="NCBI Taxonomy" id="118510"/>
    <lineage>
        <taxon>Eukaryota</taxon>
        <taxon>Viridiplantae</taxon>
        <taxon>Streptophyta</taxon>
        <taxon>Embryophyta</taxon>
        <taxon>Tracheophyta</taxon>
        <taxon>Spermatophyta</taxon>
        <taxon>Magnoliopsida</taxon>
        <taxon>eudicotyledons</taxon>
        <taxon>Gunneridae</taxon>
        <taxon>Pentapetalae</taxon>
        <taxon>asterids</taxon>
        <taxon>campanulids</taxon>
        <taxon>Asterales</taxon>
        <taxon>Asteraceae</taxon>
        <taxon>Asteroideae</taxon>
        <taxon>Anthemideae</taxon>
        <taxon>Anthemidinae</taxon>
        <taxon>Tanacetum</taxon>
    </lineage>
</organism>
<sequence length="132" mass="14475">VSCANATCGFNFKKELCAMLEHLVPAFNNESLVSVKKLCPKCNSEGWIKLILGHGEPVLQQQFTTCSSHAPPVIWPDSPLSMTTGELVDVDMSSRMFLRLDGEDYLQVKDIQGVVSKLGGKKKKNKAAGMVY</sequence>
<feature type="non-terminal residue" evidence="1">
    <location>
        <position position="1"/>
    </location>
</feature>
<evidence type="ECO:0000313" key="1">
    <source>
        <dbReference type="EMBL" id="GFA61677.1"/>
    </source>
</evidence>
<proteinExistence type="predicted"/>
<dbReference type="EMBL" id="BKCJ010455883">
    <property type="protein sequence ID" value="GFA61677.1"/>
    <property type="molecule type" value="Genomic_DNA"/>
</dbReference>
<protein>
    <submittedName>
        <fullName evidence="1">Uncharacterized protein</fullName>
    </submittedName>
</protein>
<name>A0A699JW20_TANCI</name>
<gene>
    <name evidence="1" type="ORF">Tci_633649</name>
</gene>
<reference evidence="1" key="1">
    <citation type="journal article" date="2019" name="Sci. Rep.">
        <title>Draft genome of Tanacetum cinerariifolium, the natural source of mosquito coil.</title>
        <authorList>
            <person name="Yamashiro T."/>
            <person name="Shiraishi A."/>
            <person name="Satake H."/>
            <person name="Nakayama K."/>
        </authorList>
    </citation>
    <scope>NUCLEOTIDE SEQUENCE</scope>
</reference>
<comment type="caution">
    <text evidence="1">The sequence shown here is derived from an EMBL/GenBank/DDBJ whole genome shotgun (WGS) entry which is preliminary data.</text>
</comment>
<dbReference type="AlphaFoldDB" id="A0A699JW20"/>
<accession>A0A699JW20</accession>